<dbReference type="SFLD" id="SFLDF00273">
    <property type="entry name" value="(dimethylallyl)adenosine_tRNA"/>
    <property type="match status" value="1"/>
</dbReference>
<dbReference type="SUPFAM" id="SSF102114">
    <property type="entry name" value="Radical SAM enzymes"/>
    <property type="match status" value="1"/>
</dbReference>
<dbReference type="SMART" id="SM00729">
    <property type="entry name" value="Elp3"/>
    <property type="match status" value="1"/>
</dbReference>
<dbReference type="PROSITE" id="PS01278">
    <property type="entry name" value="MTTASE_RADICAL"/>
    <property type="match status" value="1"/>
</dbReference>
<dbReference type="FunFam" id="3.40.50.12160:FF:000003">
    <property type="entry name" value="CDK5 regulatory subunit-associated protein 1"/>
    <property type="match status" value="1"/>
</dbReference>
<dbReference type="InterPro" id="IPR020612">
    <property type="entry name" value="Methylthiotransferase_CS"/>
</dbReference>
<keyword evidence="14" id="KW-1185">Reference proteome</keyword>
<dbReference type="Gene3D" id="3.40.50.12160">
    <property type="entry name" value="Methylthiotransferase, N-terminal domain"/>
    <property type="match status" value="1"/>
</dbReference>
<dbReference type="GO" id="GO:0035597">
    <property type="term" value="F:tRNA-2-methylthio-N(6)-dimethylallyladenosine(37) synthase activity"/>
    <property type="evidence" value="ECO:0007669"/>
    <property type="project" value="TreeGrafter"/>
</dbReference>
<dbReference type="Pfam" id="PF04055">
    <property type="entry name" value="Radical_SAM"/>
    <property type="match status" value="1"/>
</dbReference>
<feature type="domain" description="Radical SAM core" evidence="12">
    <location>
        <begin position="221"/>
        <end position="479"/>
    </location>
</feature>
<evidence type="ECO:0000256" key="8">
    <source>
        <dbReference type="ARBA" id="ARBA00053923"/>
    </source>
</evidence>
<evidence type="ECO:0000256" key="3">
    <source>
        <dbReference type="ARBA" id="ARBA00022485"/>
    </source>
</evidence>
<dbReference type="InterPro" id="IPR013848">
    <property type="entry name" value="Methylthiotransferase_N"/>
</dbReference>
<evidence type="ECO:0000259" key="12">
    <source>
        <dbReference type="PROSITE" id="PS51918"/>
    </source>
</evidence>
<comment type="function">
    <text evidence="8">Potential regulator of CDK5 activity.</text>
</comment>
<dbReference type="GO" id="GO:0060255">
    <property type="term" value="P:regulation of macromolecule metabolic process"/>
    <property type="evidence" value="ECO:0007669"/>
    <property type="project" value="UniProtKB-ARBA"/>
</dbReference>
<dbReference type="GO" id="GO:0005829">
    <property type="term" value="C:cytosol"/>
    <property type="evidence" value="ECO:0007669"/>
    <property type="project" value="TreeGrafter"/>
</dbReference>
<keyword evidence="7" id="KW-0411">Iron-sulfur</keyword>
<comment type="cofactor">
    <cofactor evidence="1">
        <name>[4Fe-4S] cluster</name>
        <dbReference type="ChEBI" id="CHEBI:49883"/>
    </cofactor>
</comment>
<dbReference type="SFLD" id="SFLDG01061">
    <property type="entry name" value="methylthiotransferase"/>
    <property type="match status" value="1"/>
</dbReference>
<keyword evidence="5" id="KW-0479">Metal-binding</keyword>
<reference evidence="13" key="2">
    <citation type="submission" date="2020-05" db="UniProtKB">
        <authorList>
            <consortium name="EnsemblMetazoa"/>
        </authorList>
    </citation>
    <scope>IDENTIFICATION</scope>
    <source>
        <strain evidence="13">WRAIR2</strain>
    </source>
</reference>
<protein>
    <recommendedName>
        <fullName evidence="9">CDK5RAP1-like protein</fullName>
    </recommendedName>
</protein>
<dbReference type="NCBIfam" id="TIGR01574">
    <property type="entry name" value="miaB-methiolase"/>
    <property type="match status" value="1"/>
</dbReference>
<name>A0A182NCA1_9DIPT</name>
<dbReference type="GO" id="GO:0051539">
    <property type="term" value="F:4 iron, 4 sulfur cluster binding"/>
    <property type="evidence" value="ECO:0007669"/>
    <property type="project" value="UniProtKB-KW"/>
</dbReference>
<dbReference type="InterPro" id="IPR038135">
    <property type="entry name" value="Methylthiotransferase_N_sf"/>
</dbReference>
<dbReference type="InterPro" id="IPR005839">
    <property type="entry name" value="Methylthiotransferase"/>
</dbReference>
<accession>A0A182NCA1</accession>
<dbReference type="PROSITE" id="PS50926">
    <property type="entry name" value="TRAM"/>
    <property type="match status" value="1"/>
</dbReference>
<dbReference type="AlphaFoldDB" id="A0A182NCA1"/>
<dbReference type="PANTHER" id="PTHR43020:SF2">
    <property type="entry name" value="MITOCHONDRIAL TRNA METHYLTHIOTRANSFERASE CDK5RAP1"/>
    <property type="match status" value="1"/>
</dbReference>
<proteinExistence type="inferred from homology"/>
<dbReference type="GO" id="GO:0080090">
    <property type="term" value="P:regulation of primary metabolic process"/>
    <property type="evidence" value="ECO:0007669"/>
    <property type="project" value="UniProtKB-ARBA"/>
</dbReference>
<dbReference type="NCBIfam" id="TIGR00089">
    <property type="entry name" value="MiaB/RimO family radical SAM methylthiotransferase"/>
    <property type="match status" value="1"/>
</dbReference>
<comment type="similarity">
    <text evidence="2">Belongs to the methylthiotransferase family. MiaB subfamily.</text>
</comment>
<dbReference type="InterPro" id="IPR023404">
    <property type="entry name" value="rSAM_horseshoe"/>
</dbReference>
<feature type="domain" description="TRAM" evidence="10">
    <location>
        <begin position="480"/>
        <end position="557"/>
    </location>
</feature>
<evidence type="ECO:0000256" key="5">
    <source>
        <dbReference type="ARBA" id="ARBA00022723"/>
    </source>
</evidence>
<evidence type="ECO:0000259" key="10">
    <source>
        <dbReference type="PROSITE" id="PS50926"/>
    </source>
</evidence>
<evidence type="ECO:0000256" key="1">
    <source>
        <dbReference type="ARBA" id="ARBA00001966"/>
    </source>
</evidence>
<dbReference type="GO" id="GO:0005739">
    <property type="term" value="C:mitochondrion"/>
    <property type="evidence" value="ECO:0007669"/>
    <property type="project" value="TreeGrafter"/>
</dbReference>
<dbReference type="CDD" id="cd01335">
    <property type="entry name" value="Radical_SAM"/>
    <property type="match status" value="1"/>
</dbReference>
<reference evidence="14" key="1">
    <citation type="submission" date="2013-03" db="EMBL/GenBank/DDBJ databases">
        <title>The Genome Sequence of Anopheles dirus WRAIR2.</title>
        <authorList>
            <consortium name="The Broad Institute Genomics Platform"/>
            <person name="Neafsey D.E."/>
            <person name="Walton C."/>
            <person name="Walker B."/>
            <person name="Young S.K."/>
            <person name="Zeng Q."/>
            <person name="Gargeya S."/>
            <person name="Fitzgerald M."/>
            <person name="Haas B."/>
            <person name="Abouelleil A."/>
            <person name="Allen A.W."/>
            <person name="Alvarado L."/>
            <person name="Arachchi H.M."/>
            <person name="Berlin A.M."/>
            <person name="Chapman S.B."/>
            <person name="Gainer-Dewar J."/>
            <person name="Goldberg J."/>
            <person name="Griggs A."/>
            <person name="Gujja S."/>
            <person name="Hansen M."/>
            <person name="Howarth C."/>
            <person name="Imamovic A."/>
            <person name="Ireland A."/>
            <person name="Larimer J."/>
            <person name="McCowan C."/>
            <person name="Murphy C."/>
            <person name="Pearson M."/>
            <person name="Poon T.W."/>
            <person name="Priest M."/>
            <person name="Roberts A."/>
            <person name="Saif S."/>
            <person name="Shea T."/>
            <person name="Sisk P."/>
            <person name="Sykes S."/>
            <person name="Wortman J."/>
            <person name="Nusbaum C."/>
            <person name="Birren B."/>
        </authorList>
    </citation>
    <scope>NUCLEOTIDE SEQUENCE [LARGE SCALE GENOMIC DNA]</scope>
    <source>
        <strain evidence="14">WRAIR2</strain>
    </source>
</reference>
<dbReference type="InterPro" id="IPR006638">
    <property type="entry name" value="Elp3/MiaA/NifB-like_rSAM"/>
</dbReference>
<evidence type="ECO:0000256" key="2">
    <source>
        <dbReference type="ARBA" id="ARBA00009815"/>
    </source>
</evidence>
<evidence type="ECO:0000259" key="11">
    <source>
        <dbReference type="PROSITE" id="PS51449"/>
    </source>
</evidence>
<dbReference type="InterPro" id="IPR006463">
    <property type="entry name" value="MiaB_methiolase"/>
</dbReference>
<evidence type="ECO:0000256" key="6">
    <source>
        <dbReference type="ARBA" id="ARBA00023004"/>
    </source>
</evidence>
<keyword evidence="6" id="KW-0408">Iron</keyword>
<evidence type="ECO:0000313" key="13">
    <source>
        <dbReference type="EnsemblMetazoa" id="ADIR005265-PA"/>
    </source>
</evidence>
<dbReference type="Proteomes" id="UP000075884">
    <property type="component" value="Unassembled WGS sequence"/>
</dbReference>
<keyword evidence="4" id="KW-0949">S-adenosyl-L-methionine</keyword>
<evidence type="ECO:0000256" key="9">
    <source>
        <dbReference type="ARBA" id="ARBA00074452"/>
    </source>
</evidence>
<dbReference type="Pfam" id="PF00919">
    <property type="entry name" value="UPF0004"/>
    <property type="match status" value="1"/>
</dbReference>
<evidence type="ECO:0000256" key="7">
    <source>
        <dbReference type="ARBA" id="ARBA00023014"/>
    </source>
</evidence>
<keyword evidence="3" id="KW-0004">4Fe-4S</keyword>
<dbReference type="InterPro" id="IPR002792">
    <property type="entry name" value="TRAM_dom"/>
</dbReference>
<dbReference type="Pfam" id="PF01938">
    <property type="entry name" value="TRAM"/>
    <property type="match status" value="1"/>
</dbReference>
<dbReference type="EnsemblMetazoa" id="ADIR005265-RA">
    <property type="protein sequence ID" value="ADIR005265-PA"/>
    <property type="gene ID" value="ADIR005265"/>
</dbReference>
<dbReference type="InterPro" id="IPR007197">
    <property type="entry name" value="rSAM"/>
</dbReference>
<dbReference type="FunFam" id="3.80.30.20:FF:000003">
    <property type="entry name" value="CDK5 regulatory subunit-associated protein 1"/>
    <property type="match status" value="1"/>
</dbReference>
<evidence type="ECO:0000313" key="14">
    <source>
        <dbReference type="Proteomes" id="UP000075884"/>
    </source>
</evidence>
<organism evidence="13 14">
    <name type="scientific">Anopheles dirus</name>
    <dbReference type="NCBI Taxonomy" id="7168"/>
    <lineage>
        <taxon>Eukaryota</taxon>
        <taxon>Metazoa</taxon>
        <taxon>Ecdysozoa</taxon>
        <taxon>Arthropoda</taxon>
        <taxon>Hexapoda</taxon>
        <taxon>Insecta</taxon>
        <taxon>Pterygota</taxon>
        <taxon>Neoptera</taxon>
        <taxon>Endopterygota</taxon>
        <taxon>Diptera</taxon>
        <taxon>Nematocera</taxon>
        <taxon>Culicoidea</taxon>
        <taxon>Culicidae</taxon>
        <taxon>Anophelinae</taxon>
        <taxon>Anopheles</taxon>
    </lineage>
</organism>
<dbReference type="VEuPathDB" id="VectorBase:ADIR005265"/>
<dbReference type="SFLD" id="SFLDS00029">
    <property type="entry name" value="Radical_SAM"/>
    <property type="match status" value="1"/>
</dbReference>
<dbReference type="SFLD" id="SFLDF00413">
    <property type="entry name" value="CDK5RAP1"/>
    <property type="match status" value="1"/>
</dbReference>
<dbReference type="PROSITE" id="PS51449">
    <property type="entry name" value="MTTASE_N"/>
    <property type="match status" value="1"/>
</dbReference>
<dbReference type="STRING" id="7168.A0A182NCA1"/>
<evidence type="ECO:0000256" key="4">
    <source>
        <dbReference type="ARBA" id="ARBA00022691"/>
    </source>
</evidence>
<feature type="domain" description="MTTase N-terminal" evidence="11">
    <location>
        <begin position="76"/>
        <end position="197"/>
    </location>
</feature>
<dbReference type="PROSITE" id="PS51918">
    <property type="entry name" value="RADICAL_SAM"/>
    <property type="match status" value="1"/>
</dbReference>
<dbReference type="GO" id="GO:0046872">
    <property type="term" value="F:metal ion binding"/>
    <property type="evidence" value="ECO:0007669"/>
    <property type="project" value="UniProtKB-KW"/>
</dbReference>
<dbReference type="SFLD" id="SFLDG01082">
    <property type="entry name" value="B12-binding_domain_containing"/>
    <property type="match status" value="1"/>
</dbReference>
<dbReference type="Gene3D" id="3.80.30.20">
    <property type="entry name" value="tm_1862 like domain"/>
    <property type="match status" value="1"/>
</dbReference>
<dbReference type="InterPro" id="IPR058240">
    <property type="entry name" value="rSAM_sf"/>
</dbReference>
<dbReference type="PANTHER" id="PTHR43020">
    <property type="entry name" value="CDK5 REGULATORY SUBUNIT-ASSOCIATED PROTEIN 1"/>
    <property type="match status" value="1"/>
</dbReference>
<sequence>MSTIARNRLLLKVAQRWFNTQNCMRKKSYSSIERLKEGPSLQDFIRASSEAGSVYIAKRNESIPYVSPDALRGQKRKVFLEVYGCQMNTNDTEIVWSILKSYEYQRTVNLKEADIVLMMTCAIREGAEDTVWNRLKHLRLMKQKRAANDERLLQIGVLGCMAERLKKQLVEKEHSVDVVAGPDAYKDLPRLLAIGHNGQKAINVMLSLDETYADVVPVKLDRKSRTAFVSIMRGCDNMCSYCIVPFTRGKERSRPLRSIREEALKLNDQGIREITLLGQNVNSYRDMSESIAEAAPKEATLLAPGFHTVYKSKVGGLRFAELLADLAETVPDTRIRFTSPHPKDFPRDVLETIAKYPNVCNSLHLPAQSGNTEVLERMRRGYSRGAYLNLVREVRTIIPNVTLSSDFICGFCGETEAEFAETVSLIEDVGYHAAFLFAYSMREKTTAHRRYSDDVPEEVKQERLRRMIAAFRKKAEWLNSQFVGRTELILVEGYSKRSRTDLAGRNDGNVKVIVPAGPIPAAQGAYCDDSRPLAVGDYVAVRITSSNSQILKGEPLYHTTIKEFAASQ</sequence>